<dbReference type="OrthoDB" id="443402at2759"/>
<dbReference type="InterPro" id="IPR027417">
    <property type="entry name" value="P-loop_NTPase"/>
</dbReference>
<reference evidence="4 5" key="1">
    <citation type="submission" date="2016-03" db="EMBL/GenBank/DDBJ databases">
        <authorList>
            <person name="Ploux O."/>
        </authorList>
    </citation>
    <scope>NUCLEOTIDE SEQUENCE [LARGE SCALE GENOMIC DNA]</scope>
    <source>
        <strain evidence="4 5">UAMH 11012</strain>
    </source>
</reference>
<dbReference type="Proteomes" id="UP000184330">
    <property type="component" value="Unassembled WGS sequence"/>
</dbReference>
<dbReference type="Gene3D" id="3.40.50.300">
    <property type="entry name" value="P-loop containing nucleotide triphosphate hydrolases"/>
    <property type="match status" value="1"/>
</dbReference>
<keyword evidence="1" id="KW-0677">Repeat</keyword>
<dbReference type="PANTHER" id="PTHR10039:SF5">
    <property type="entry name" value="NACHT DOMAIN-CONTAINING PROTEIN"/>
    <property type="match status" value="1"/>
</dbReference>
<evidence type="ECO:0000313" key="4">
    <source>
        <dbReference type="EMBL" id="CZR56297.1"/>
    </source>
</evidence>
<dbReference type="PANTHER" id="PTHR10039">
    <property type="entry name" value="AMELOGENIN"/>
    <property type="match status" value="1"/>
</dbReference>
<proteinExistence type="predicted"/>
<evidence type="ECO:0000256" key="1">
    <source>
        <dbReference type="ARBA" id="ARBA00022737"/>
    </source>
</evidence>
<feature type="domain" description="DUF7791" evidence="3">
    <location>
        <begin position="569"/>
        <end position="698"/>
    </location>
</feature>
<dbReference type="Pfam" id="PF24883">
    <property type="entry name" value="NPHP3_N"/>
    <property type="match status" value="1"/>
</dbReference>
<gene>
    <name evidence="4" type="ORF">PAC_06185</name>
</gene>
<dbReference type="InterPro" id="IPR056693">
    <property type="entry name" value="DUF7791"/>
</dbReference>
<dbReference type="Pfam" id="PF25053">
    <property type="entry name" value="DUF7791"/>
    <property type="match status" value="1"/>
</dbReference>
<dbReference type="EMBL" id="FJOG01000007">
    <property type="protein sequence ID" value="CZR56297.1"/>
    <property type="molecule type" value="Genomic_DNA"/>
</dbReference>
<evidence type="ECO:0000313" key="5">
    <source>
        <dbReference type="Proteomes" id="UP000184330"/>
    </source>
</evidence>
<accession>A0A1L7WU42</accession>
<dbReference type="InterPro" id="IPR056884">
    <property type="entry name" value="NPHP3-like_N"/>
</dbReference>
<keyword evidence="5" id="KW-1185">Reference proteome</keyword>
<evidence type="ECO:0000259" key="2">
    <source>
        <dbReference type="Pfam" id="PF24883"/>
    </source>
</evidence>
<sequence>MLDPLTAISLAGNVMQFLDFSGKVIVKAKELGISTHGATQGVNTLEIVTRDLLSLTQRLKDDLRSASLSDTGRGLVREEETLKELCDGCILLSKKMIERLERLKPASGAGRRKTLKLAAMTVWSQNELDELADQLDAYRSQLELRVLLSFRRNKQFKDILQDPRTLDVTTRDSFSAILQNENAGGASIKEQIISKQRRTSGQFNAEHDETRSGIFEAVHKVRPVLRVVDAGDTEDGDVEARRLAEDRILDSLLFPTMSYRYTRVSKAHEATFQWIFNDPRPGDRPWSSFSEWLQSGTGIYWINGKAGSGKSTLMRYLCDRDCTRQLLAKWAGSQPLDMASFYFWHNGTWEQKSQIGLLRSLLYELLSARRHLIPAVLPDRWKDEYVERANWQQHFHWTLDNLRDAFDLIRLQDHLRICLFIDGLDEYEGDRDGRFVDIIAFFVQLTASDNIKICLSSRPWLVFEDAFQSVPNLKLQDLTVNDITRYVNDKVSDHGRMRLLRARDPENAESLICEIVARASGVFLWVKLVTNSIIDGLTNRDGISDLQKRLRMLPDGLQDLYNHMLFQHIDPFYHEQSSQIFQIVRAAKYEPEPLSLLTLAFAQEDAKDLALEAQVCRWTADKLEIKREEMAGRLKSRCAGLLEVSGTVEDDVDYLHRTVQEFLQIPEIWKHIVSQTAKGFNTDECLGRSHLIRLKVATDSSDVDDFEEIYGRAQIVLRFARGAMLSTRDASVLLLDELDKTMTFHFLNSARPLYGGSNGRIGDWTDITRGGSDARTELHWAAYRESCPAGSYDNFISLAVANGLTEYVRVKTAQDSQSVLKKRGRPLLEYALRSTYSPEVELVLLLLKCGWSLNQEYQGYSPWQRLIIHLTTCSICKPIRLWMEEGRHKPHLEHLQPWIPVVKVLLDAGACYNALCQQLRVMPGPGRLYQLTLFTSLHVFSPLGPCPNSELESILKSRGAIAVSETFKLEAGSRDQAEQEASKVRLKFARRLNLKMDGRFGGKGSKVFSMKWWKS</sequence>
<dbReference type="SUPFAM" id="SSF52540">
    <property type="entry name" value="P-loop containing nucleoside triphosphate hydrolases"/>
    <property type="match status" value="1"/>
</dbReference>
<organism evidence="4 5">
    <name type="scientific">Phialocephala subalpina</name>
    <dbReference type="NCBI Taxonomy" id="576137"/>
    <lineage>
        <taxon>Eukaryota</taxon>
        <taxon>Fungi</taxon>
        <taxon>Dikarya</taxon>
        <taxon>Ascomycota</taxon>
        <taxon>Pezizomycotina</taxon>
        <taxon>Leotiomycetes</taxon>
        <taxon>Helotiales</taxon>
        <taxon>Mollisiaceae</taxon>
        <taxon>Phialocephala</taxon>
        <taxon>Phialocephala fortinii species complex</taxon>
    </lineage>
</organism>
<protein>
    <submittedName>
        <fullName evidence="4">Uncharacterized protein</fullName>
    </submittedName>
</protein>
<name>A0A1L7WU42_9HELO</name>
<evidence type="ECO:0000259" key="3">
    <source>
        <dbReference type="Pfam" id="PF25053"/>
    </source>
</evidence>
<feature type="domain" description="Nephrocystin 3-like N-terminal" evidence="2">
    <location>
        <begin position="271"/>
        <end position="458"/>
    </location>
</feature>
<dbReference type="AlphaFoldDB" id="A0A1L7WU42"/>